<proteinExistence type="predicted"/>
<sequence>MANPTDHESTGRFVDLLFEHIFFTADNMPLVLSTYENDVAADAEIEINGKKTTVAEFLDIIKQMHAGFIPKLTNVENLAERPGVVARVLRFTLTSKVDGTISEYASATIVKVEERNGRRVLTGFVEVEK</sequence>
<accession>A0AAD7B5T6</accession>
<dbReference type="EMBL" id="JARKIF010000032">
    <property type="protein sequence ID" value="KAJ7611629.1"/>
    <property type="molecule type" value="Genomic_DNA"/>
</dbReference>
<protein>
    <submittedName>
        <fullName evidence="1">Uncharacterized protein</fullName>
    </submittedName>
</protein>
<dbReference type="Proteomes" id="UP001221142">
    <property type="component" value="Unassembled WGS sequence"/>
</dbReference>
<name>A0AAD7B5T6_9AGAR</name>
<dbReference type="AlphaFoldDB" id="A0AAD7B5T6"/>
<evidence type="ECO:0000313" key="1">
    <source>
        <dbReference type="EMBL" id="KAJ7611629.1"/>
    </source>
</evidence>
<organism evidence="1 2">
    <name type="scientific">Roridomyces roridus</name>
    <dbReference type="NCBI Taxonomy" id="1738132"/>
    <lineage>
        <taxon>Eukaryota</taxon>
        <taxon>Fungi</taxon>
        <taxon>Dikarya</taxon>
        <taxon>Basidiomycota</taxon>
        <taxon>Agaricomycotina</taxon>
        <taxon>Agaricomycetes</taxon>
        <taxon>Agaricomycetidae</taxon>
        <taxon>Agaricales</taxon>
        <taxon>Marasmiineae</taxon>
        <taxon>Mycenaceae</taxon>
        <taxon>Roridomyces</taxon>
    </lineage>
</organism>
<reference evidence="1" key="1">
    <citation type="submission" date="2023-03" db="EMBL/GenBank/DDBJ databases">
        <title>Massive genome expansion in bonnet fungi (Mycena s.s.) driven by repeated elements and novel gene families across ecological guilds.</title>
        <authorList>
            <consortium name="Lawrence Berkeley National Laboratory"/>
            <person name="Harder C.B."/>
            <person name="Miyauchi S."/>
            <person name="Viragh M."/>
            <person name="Kuo A."/>
            <person name="Thoen E."/>
            <person name="Andreopoulos B."/>
            <person name="Lu D."/>
            <person name="Skrede I."/>
            <person name="Drula E."/>
            <person name="Henrissat B."/>
            <person name="Morin E."/>
            <person name="Kohler A."/>
            <person name="Barry K."/>
            <person name="LaButti K."/>
            <person name="Morin E."/>
            <person name="Salamov A."/>
            <person name="Lipzen A."/>
            <person name="Mereny Z."/>
            <person name="Hegedus B."/>
            <person name="Baldrian P."/>
            <person name="Stursova M."/>
            <person name="Weitz H."/>
            <person name="Taylor A."/>
            <person name="Grigoriev I.V."/>
            <person name="Nagy L.G."/>
            <person name="Martin F."/>
            <person name="Kauserud H."/>
        </authorList>
    </citation>
    <scope>NUCLEOTIDE SEQUENCE</scope>
    <source>
        <strain evidence="1">9284</strain>
    </source>
</reference>
<gene>
    <name evidence="1" type="ORF">FB45DRAFT_940505</name>
</gene>
<comment type="caution">
    <text evidence="1">The sequence shown here is derived from an EMBL/GenBank/DDBJ whole genome shotgun (WGS) entry which is preliminary data.</text>
</comment>
<evidence type="ECO:0000313" key="2">
    <source>
        <dbReference type="Proteomes" id="UP001221142"/>
    </source>
</evidence>
<keyword evidence="2" id="KW-1185">Reference proteome</keyword>